<dbReference type="PIRSF" id="PIRSF005485">
    <property type="entry name" value="HrcA"/>
    <property type="match status" value="1"/>
</dbReference>
<protein>
    <recommendedName>
        <fullName evidence="5">Heat-inducible transcription repressor HrcA</fullName>
    </recommendedName>
</protein>
<keyword evidence="4 5" id="KW-0804">Transcription</keyword>
<gene>
    <name evidence="5 8" type="primary">hrcA</name>
    <name evidence="8" type="ORF">U1T56_15370</name>
</gene>
<feature type="domain" description="Winged helix-turn-helix transcription repressor HrcA DNA-binding" evidence="7">
    <location>
        <begin position="4"/>
        <end position="60"/>
    </location>
</feature>
<evidence type="ECO:0000313" key="9">
    <source>
        <dbReference type="Proteomes" id="UP001375743"/>
    </source>
</evidence>
<reference evidence="8 9" key="1">
    <citation type="submission" date="2024-01" db="EMBL/GenBank/DDBJ databases">
        <title>Multi-omics insights into the function and evolution of sodium benzoate biodegradation pathways in Benzoatithermus flavus gen. nov., sp. nov. from hot spring.</title>
        <authorList>
            <person name="Hu C.-J."/>
            <person name="Li W.-J."/>
        </authorList>
    </citation>
    <scope>NUCLEOTIDE SEQUENCE [LARGE SCALE GENOMIC DNA]</scope>
    <source>
        <strain evidence="8 9">SYSU G07066</strain>
    </source>
</reference>
<comment type="caution">
    <text evidence="8">The sequence shown here is derived from an EMBL/GenBank/DDBJ whole genome shotgun (WGS) entry which is preliminary data.</text>
</comment>
<evidence type="ECO:0000259" key="7">
    <source>
        <dbReference type="Pfam" id="PF03444"/>
    </source>
</evidence>
<dbReference type="PANTHER" id="PTHR34824">
    <property type="entry name" value="HEAT-INDUCIBLE TRANSCRIPTION REPRESSOR HRCA"/>
    <property type="match status" value="1"/>
</dbReference>
<dbReference type="Gene3D" id="3.30.450.40">
    <property type="match status" value="1"/>
</dbReference>
<comment type="similarity">
    <text evidence="5">Belongs to the HrcA family.</text>
</comment>
<dbReference type="InterPro" id="IPR036388">
    <property type="entry name" value="WH-like_DNA-bd_sf"/>
</dbReference>
<feature type="domain" description="Heat-inducible transcription repressor HrcA C-terminal" evidence="6">
    <location>
        <begin position="107"/>
        <end position="337"/>
    </location>
</feature>
<dbReference type="InterPro" id="IPR005104">
    <property type="entry name" value="WHTH_HrcA_DNA-bd"/>
</dbReference>
<accession>A0ABU8XU21</accession>
<name>A0ABU8XU21_9PROT</name>
<dbReference type="NCBIfam" id="TIGR00331">
    <property type="entry name" value="hrcA"/>
    <property type="match status" value="1"/>
</dbReference>
<evidence type="ECO:0000259" key="6">
    <source>
        <dbReference type="Pfam" id="PF01628"/>
    </source>
</evidence>
<dbReference type="Gene3D" id="1.10.10.10">
    <property type="entry name" value="Winged helix-like DNA-binding domain superfamily/Winged helix DNA-binding domain"/>
    <property type="match status" value="1"/>
</dbReference>
<evidence type="ECO:0000256" key="5">
    <source>
        <dbReference type="HAMAP-Rule" id="MF_00081"/>
    </source>
</evidence>
<evidence type="ECO:0000313" key="8">
    <source>
        <dbReference type="EMBL" id="MEK0084536.1"/>
    </source>
</evidence>
<dbReference type="RefSeq" id="WP_418160387.1">
    <property type="nucleotide sequence ID" value="NZ_JBBLZC010000015.1"/>
</dbReference>
<keyword evidence="1 5" id="KW-0678">Repressor</keyword>
<keyword evidence="9" id="KW-1185">Reference proteome</keyword>
<dbReference type="EMBL" id="JBBLZC010000015">
    <property type="protein sequence ID" value="MEK0084536.1"/>
    <property type="molecule type" value="Genomic_DNA"/>
</dbReference>
<sequence>MIVELSARSKEVFRQIVDAYVATGEPVGSRTIARRLEEQVSPATIRNVMADLEEAGLLYAPHTSAGRLPTEAGLRLYVDGLLEVGNLTEEERHAIESQCAVRGRSIEAVLGDASDALSALSRYAGIVTAPTNDRPFRHIEFVPLSPGRALVIVVGDNGLVENRVIDVPLGMPVSTLIEAGNYLTARLSGRSFAEARARIVEEIEQHRTQLDALTEKVIKAGLATWSGDGDGRGSGFLIVRGHAKLLDDVTNLADLERIRTLFEMLEARQSILRLVELTQSAKGVQIFIGSENQLFGMSGCSMIVAPYRAGTEGGRGASVVGAIGVIGPTRMNYARIIPLVDYTARVVSRLLGAPDTETRR</sequence>
<keyword evidence="3 5" id="KW-0346">Stress response</keyword>
<evidence type="ECO:0000256" key="1">
    <source>
        <dbReference type="ARBA" id="ARBA00022491"/>
    </source>
</evidence>
<organism evidence="8 9">
    <name type="scientific">Benzoatithermus flavus</name>
    <dbReference type="NCBI Taxonomy" id="3108223"/>
    <lineage>
        <taxon>Bacteria</taxon>
        <taxon>Pseudomonadati</taxon>
        <taxon>Pseudomonadota</taxon>
        <taxon>Alphaproteobacteria</taxon>
        <taxon>Geminicoccales</taxon>
        <taxon>Geminicoccaceae</taxon>
        <taxon>Benzoatithermus</taxon>
    </lineage>
</organism>
<keyword evidence="2 5" id="KW-0805">Transcription regulation</keyword>
<dbReference type="PANTHER" id="PTHR34824:SF1">
    <property type="entry name" value="HEAT-INDUCIBLE TRANSCRIPTION REPRESSOR HRCA"/>
    <property type="match status" value="1"/>
</dbReference>
<proteinExistence type="inferred from homology"/>
<evidence type="ECO:0000256" key="4">
    <source>
        <dbReference type="ARBA" id="ARBA00023163"/>
    </source>
</evidence>
<dbReference type="InterPro" id="IPR036390">
    <property type="entry name" value="WH_DNA-bd_sf"/>
</dbReference>
<dbReference type="Gene3D" id="3.30.390.60">
    <property type="entry name" value="Heat-inducible transcription repressor hrca homolog, domain 3"/>
    <property type="match status" value="1"/>
</dbReference>
<comment type="function">
    <text evidence="5">Negative regulator of class I heat shock genes (grpE-dnaK-dnaJ and groELS operons). Prevents heat-shock induction of these operons.</text>
</comment>
<dbReference type="InterPro" id="IPR023120">
    <property type="entry name" value="WHTH_transcript_rep_HrcA_IDD"/>
</dbReference>
<dbReference type="Proteomes" id="UP001375743">
    <property type="component" value="Unassembled WGS sequence"/>
</dbReference>
<dbReference type="InterPro" id="IPR002571">
    <property type="entry name" value="HrcA"/>
</dbReference>
<evidence type="ECO:0000256" key="3">
    <source>
        <dbReference type="ARBA" id="ARBA00023016"/>
    </source>
</evidence>
<dbReference type="InterPro" id="IPR029016">
    <property type="entry name" value="GAF-like_dom_sf"/>
</dbReference>
<evidence type="ECO:0000256" key="2">
    <source>
        <dbReference type="ARBA" id="ARBA00023015"/>
    </source>
</evidence>
<dbReference type="SUPFAM" id="SSF46785">
    <property type="entry name" value="Winged helix' DNA-binding domain"/>
    <property type="match status" value="1"/>
</dbReference>
<dbReference type="Pfam" id="PF01628">
    <property type="entry name" value="HrcA"/>
    <property type="match status" value="1"/>
</dbReference>
<dbReference type="SUPFAM" id="SSF55781">
    <property type="entry name" value="GAF domain-like"/>
    <property type="match status" value="1"/>
</dbReference>
<dbReference type="InterPro" id="IPR021153">
    <property type="entry name" value="HrcA_C"/>
</dbReference>
<dbReference type="HAMAP" id="MF_00081">
    <property type="entry name" value="HrcA"/>
    <property type="match status" value="1"/>
</dbReference>
<dbReference type="Pfam" id="PF03444">
    <property type="entry name" value="WHD_HrcA"/>
    <property type="match status" value="1"/>
</dbReference>